<protein>
    <recommendedName>
        <fullName evidence="2">C2H2-type domain-containing protein</fullName>
    </recommendedName>
</protein>
<evidence type="ECO:0000256" key="1">
    <source>
        <dbReference type="SAM" id="MobiDB-lite"/>
    </source>
</evidence>
<feature type="region of interest" description="Disordered" evidence="1">
    <location>
        <begin position="1"/>
        <end position="91"/>
    </location>
</feature>
<feature type="compositionally biased region" description="Low complexity" evidence="1">
    <location>
        <begin position="63"/>
        <end position="72"/>
    </location>
</feature>
<proteinExistence type="predicted"/>
<name>A0A067LGT5_JATCU</name>
<dbReference type="PANTHER" id="PTHR47591:SF13">
    <property type="entry name" value="OS02G0293900 PROTEIN"/>
    <property type="match status" value="1"/>
</dbReference>
<feature type="compositionally biased region" description="Pro residues" evidence="1">
    <location>
        <begin position="24"/>
        <end position="34"/>
    </location>
</feature>
<dbReference type="STRING" id="180498.A0A067LGT5"/>
<feature type="region of interest" description="Disordered" evidence="1">
    <location>
        <begin position="175"/>
        <end position="219"/>
    </location>
</feature>
<feature type="domain" description="C2H2-type" evidence="2">
    <location>
        <begin position="95"/>
        <end position="115"/>
    </location>
</feature>
<reference evidence="3 4" key="1">
    <citation type="journal article" date="2014" name="PLoS ONE">
        <title>Global Analysis of Gene Expression Profiles in Physic Nut (Jatropha curcas L.) Seedlings Exposed to Salt Stress.</title>
        <authorList>
            <person name="Zhang L."/>
            <person name="Zhang C."/>
            <person name="Wu P."/>
            <person name="Chen Y."/>
            <person name="Li M."/>
            <person name="Jiang H."/>
            <person name="Wu G."/>
        </authorList>
    </citation>
    <scope>NUCLEOTIDE SEQUENCE [LARGE SCALE GENOMIC DNA]</scope>
    <source>
        <strain evidence="4">cv. GZQX0401</strain>
        <tissue evidence="3">Young leaves</tissue>
    </source>
</reference>
<dbReference type="EMBL" id="KK914259">
    <property type="protein sequence ID" value="KDP43755.1"/>
    <property type="molecule type" value="Genomic_DNA"/>
</dbReference>
<evidence type="ECO:0000259" key="2">
    <source>
        <dbReference type="PROSITE" id="PS00028"/>
    </source>
</evidence>
<feature type="compositionally biased region" description="Gly residues" evidence="1">
    <location>
        <begin position="39"/>
        <end position="54"/>
    </location>
</feature>
<keyword evidence="4" id="KW-1185">Reference proteome</keyword>
<dbReference type="Proteomes" id="UP000027138">
    <property type="component" value="Unassembled WGS sequence"/>
</dbReference>
<dbReference type="PANTHER" id="PTHR47591">
    <property type="entry name" value="ZINC FINGER PROTEIN ZAT2-RELATED"/>
    <property type="match status" value="1"/>
</dbReference>
<accession>A0A067LGT5</accession>
<gene>
    <name evidence="3" type="ORF">JCGZ_22382</name>
</gene>
<sequence length="219" mass="23046">MANFPQKNPAVPSSSSSSSSSSSTPPPPPPPPPSILTVGHGGSTSRGGGNGASGEGSSRKRSYGVSVSSSISGGEGQVKRKKGELIDPPKSDPICSLCDKRFGSWKGVFGHLRAHPERDWRGAFPPPKRAEASWSPIRIGNAGQQVFQGHLLAPTLLNLAHQTLAKMRHDIDLNREPQDAAGPSAPPPPPPQGGNRRCSFDLNLPPPPENGDENDNHKE</sequence>
<dbReference type="OrthoDB" id="852078at2759"/>
<feature type="compositionally biased region" description="Low complexity" evidence="1">
    <location>
        <begin position="12"/>
        <end position="23"/>
    </location>
</feature>
<dbReference type="InterPro" id="IPR013087">
    <property type="entry name" value="Znf_C2H2_type"/>
</dbReference>
<dbReference type="AlphaFoldDB" id="A0A067LGT5"/>
<evidence type="ECO:0000313" key="3">
    <source>
        <dbReference type="EMBL" id="KDP43755.1"/>
    </source>
</evidence>
<organism evidence="3 4">
    <name type="scientific">Jatropha curcas</name>
    <name type="common">Barbados nut</name>
    <dbReference type="NCBI Taxonomy" id="180498"/>
    <lineage>
        <taxon>Eukaryota</taxon>
        <taxon>Viridiplantae</taxon>
        <taxon>Streptophyta</taxon>
        <taxon>Embryophyta</taxon>
        <taxon>Tracheophyta</taxon>
        <taxon>Spermatophyta</taxon>
        <taxon>Magnoliopsida</taxon>
        <taxon>eudicotyledons</taxon>
        <taxon>Gunneridae</taxon>
        <taxon>Pentapetalae</taxon>
        <taxon>rosids</taxon>
        <taxon>fabids</taxon>
        <taxon>Malpighiales</taxon>
        <taxon>Euphorbiaceae</taxon>
        <taxon>Crotonoideae</taxon>
        <taxon>Jatropheae</taxon>
        <taxon>Jatropha</taxon>
    </lineage>
</organism>
<dbReference type="PROSITE" id="PS00028">
    <property type="entry name" value="ZINC_FINGER_C2H2_1"/>
    <property type="match status" value="1"/>
</dbReference>
<evidence type="ECO:0000313" key="4">
    <source>
        <dbReference type="Proteomes" id="UP000027138"/>
    </source>
</evidence>